<gene>
    <name evidence="6" type="ORF">G9444_4005</name>
</gene>
<dbReference type="RefSeq" id="WP_166502442.1">
    <property type="nucleotide sequence ID" value="NZ_CP050124.1"/>
</dbReference>
<dbReference type="Pfam" id="PF05088">
    <property type="entry name" value="Bac_GDH_CD"/>
    <property type="match status" value="1"/>
</dbReference>
<protein>
    <submittedName>
        <fullName evidence="6">NAD-glutamate dehydrogenase</fullName>
    </submittedName>
</protein>
<dbReference type="GO" id="GO:0004069">
    <property type="term" value="F:L-aspartate:2-oxoglutarate aminotransferase activity"/>
    <property type="evidence" value="ECO:0007669"/>
    <property type="project" value="InterPro"/>
</dbReference>
<feature type="domain" description="NAD-glutamate dehydrogenase N-terminal ACT1" evidence="3">
    <location>
        <begin position="46"/>
        <end position="154"/>
    </location>
</feature>
<dbReference type="PIRSF" id="PIRSF036761">
    <property type="entry name" value="GDH_Mll4104"/>
    <property type="match status" value="1"/>
</dbReference>
<evidence type="ECO:0000313" key="7">
    <source>
        <dbReference type="Proteomes" id="UP000502345"/>
    </source>
</evidence>
<feature type="domain" description="NAD-glutamate dehydrogenase ACT2" evidence="4">
    <location>
        <begin position="379"/>
        <end position="474"/>
    </location>
</feature>
<dbReference type="InterPro" id="IPR048381">
    <property type="entry name" value="GDH_C"/>
</dbReference>
<dbReference type="Pfam" id="PF21076">
    <property type="entry name" value="GDH_ACT2"/>
    <property type="match status" value="1"/>
</dbReference>
<feature type="domain" description="NAD-glutamate dehydrogenase ACT3" evidence="5">
    <location>
        <begin position="527"/>
        <end position="600"/>
    </location>
</feature>
<dbReference type="PANTHER" id="PTHR43403:SF1">
    <property type="entry name" value="NAD-SPECIFIC GLUTAMATE DEHYDROGENASE"/>
    <property type="match status" value="1"/>
</dbReference>
<dbReference type="Pfam" id="PF21078">
    <property type="entry name" value="GDH_HM3"/>
    <property type="match status" value="1"/>
</dbReference>
<dbReference type="InterPro" id="IPR049062">
    <property type="entry name" value="NAD_Glu_DH_ACT2"/>
</dbReference>
<dbReference type="SUPFAM" id="SSF51735">
    <property type="entry name" value="NAD(P)-binding Rossmann-fold domains"/>
    <property type="match status" value="1"/>
</dbReference>
<evidence type="ECO:0000259" key="5">
    <source>
        <dbReference type="Pfam" id="PF21077"/>
    </source>
</evidence>
<dbReference type="InterPro" id="IPR046346">
    <property type="entry name" value="Aminoacid_DH-like_N_sf"/>
</dbReference>
<dbReference type="GO" id="GO:0004352">
    <property type="term" value="F:glutamate dehydrogenase (NAD+) activity"/>
    <property type="evidence" value="ECO:0007669"/>
    <property type="project" value="InterPro"/>
</dbReference>
<dbReference type="Proteomes" id="UP000502345">
    <property type="component" value="Chromosome"/>
</dbReference>
<dbReference type="InterPro" id="IPR028971">
    <property type="entry name" value="NAD-GDH_cat"/>
</dbReference>
<name>A0A6G9CWH6_RHOER</name>
<dbReference type="Pfam" id="PF21074">
    <property type="entry name" value="GDH_C"/>
    <property type="match status" value="1"/>
</dbReference>
<dbReference type="InterPro" id="IPR036291">
    <property type="entry name" value="NAD(P)-bd_dom_sf"/>
</dbReference>
<dbReference type="SUPFAM" id="SSF53223">
    <property type="entry name" value="Aminoacid dehydrogenase-like, N-terminal domain"/>
    <property type="match status" value="1"/>
</dbReference>
<evidence type="ECO:0000313" key="6">
    <source>
        <dbReference type="EMBL" id="QIP41249.1"/>
    </source>
</evidence>
<dbReference type="InterPro" id="IPR049056">
    <property type="entry name" value="NAD_Glu_DH_HM3"/>
</dbReference>
<dbReference type="InterPro" id="IPR049059">
    <property type="entry name" value="NAD_Glu_DH_HM1"/>
</dbReference>
<dbReference type="InterPro" id="IPR024727">
    <property type="entry name" value="NAD_Glu_DH_N_ACT1"/>
</dbReference>
<dbReference type="InterPro" id="IPR049058">
    <property type="entry name" value="NAD_Glu_DH_HM2"/>
</dbReference>
<dbReference type="InterPro" id="IPR007780">
    <property type="entry name" value="NAD_Glu_DH_bac"/>
</dbReference>
<accession>A0A6G9CWH6</accession>
<dbReference type="Pfam" id="PF21079">
    <property type="entry name" value="GDH_HM2"/>
    <property type="match status" value="1"/>
</dbReference>
<evidence type="ECO:0000259" key="3">
    <source>
        <dbReference type="Pfam" id="PF21075"/>
    </source>
</evidence>
<evidence type="ECO:0000259" key="2">
    <source>
        <dbReference type="Pfam" id="PF21074"/>
    </source>
</evidence>
<feature type="domain" description="NAD-glutamate dehydrogenase catalytic" evidence="1">
    <location>
        <begin position="718"/>
        <end position="1220"/>
    </location>
</feature>
<dbReference type="EMBL" id="CP050124">
    <property type="protein sequence ID" value="QIP41249.1"/>
    <property type="molecule type" value="Genomic_DNA"/>
</dbReference>
<evidence type="ECO:0000259" key="4">
    <source>
        <dbReference type="Pfam" id="PF21076"/>
    </source>
</evidence>
<dbReference type="Pfam" id="PF21073">
    <property type="entry name" value="GDH_HM1"/>
    <property type="match status" value="1"/>
</dbReference>
<dbReference type="GO" id="GO:0006538">
    <property type="term" value="P:L-glutamate catabolic process"/>
    <property type="evidence" value="ECO:0007669"/>
    <property type="project" value="InterPro"/>
</dbReference>
<proteinExistence type="predicted"/>
<dbReference type="PANTHER" id="PTHR43403">
    <property type="entry name" value="NAD-SPECIFIC GLUTAMATE DEHYDROGENASE"/>
    <property type="match status" value="1"/>
</dbReference>
<dbReference type="InterPro" id="IPR049064">
    <property type="entry name" value="NAD_Glu_DH_ACT3"/>
</dbReference>
<sequence length="1615" mass="177413">MTDRVRQQGTGLDEAMLLTRLREAFFTHIDEGDSDDVINGRSDRVLLAHLALGRQRTPGTAVWRVYRPSGSEGLGAAVQIVTDDMSLLVESVTAMLNRQGVGISQFAHPILTVERDDSGNLMSLGDSGIQESWMHVQLDSEVEDSALDAIEAHLGKVLADVRQVVGDTPDMKALQLRVADELESAAETASGRITPEEFSDTARLLRWMADGNYAVLGYRRFEGTKDGSRTVAGSGLGVLRSDAVTEGPMSLPPVADLPDRPLLVLTQGSFPATVHRAVYPYFVGVSILDDEGNIVGEHRFLGVFTVVALHENVLAIPLIERRVREVIARAGVDLHSYSGQAMLEVIQSFPRTELFSSDAETLFETVHAVHSIGLRRQVRLFVREDTFGRFVSCLVYLPRDRYTTRVRLAMQNLLWREFGPGTVDYTARVTENDLALLHVTIRRDPDSEPVHLDVSEANRERVQALLTEVSRSWDDRINDLVRESPGVDPELVQRYSRVLPDGYKEDFEPSRALADIARLEALAPGAIDVLLYRAVDSAPGAWRFTLFVGGDGISLSQVLPVLQSLGVEVLDERPHVVQRLDGVQCWIYDFGLSVPADLRASVEIDLDAQVPLETSTAPLTEVQKRFTAAFGAVWFGRAEADRFNELVLRAGMSWRQAVVLRAYAKYLRQATFPYSQFHIEGIALTHPQTAFALVQLFEAMFDPEKQDDIRVAELDEQLRASIDEVLSLDADRILRGMFSLVKATLRTNFYVVDADGRSRDYLSVKLDPSRISELPKPRPAFEIYVYSPEVEGVHLRFGAVARGGLRWSDRREDFRTEVLGLVKAQAVKNAVIVPVGAKGGFVVKNPPLPTGDPAVDRMATLETGKACYTTFISGLLDITDNVHAATGEVVTPDRVVRKDDQDRYLVVAADKGTATFSDLANSVAAKYDFWLGDAFASGGSVGYDHKGMGITARGAWESVKRHFRELGVDTQTQDFTTVGVGDMSGDVFGNGMLLSRHIRLVGAFDHRHIFLDPNPDAASSFVERQRLFELPRSSWADYDKSLISEGGGVWDRTVKSVPIAESVRIALGLAEGITKLSPPELMQAILSAPVDLLWNGGIGTYVKASTETNAQVGDKSNDAVRVDGQDLRVKVIGEGGNLGVTALGRIEFSASGGHINTDAIDNSAGVDCSDHEVNIKILLDSLVRSQLLPTQERNPLLASMTDDVAALVLADNIAQNALLGISRVTASQMLGVHRRQLTDLTKARGLDRKLEALPTDKEIERRLEAGVGLTSPELATLTAHVKLSLKDDLLATELPDNDFFAQQIPQYFPTAVRDRFETEIKAHPLRRQIVATMLVNEVIDNGGITYAYRLAEETGASSTDSIRAYAAVREVFALDEVWSRIRSAGVSAEIENELIVESCRLLDRASRWFLANRPQPIAVGAEVARYSAAYRATAPLVPGLLAGHQLDDLLVRAQSVIDRGAPEALALDVFRLLDVYCLLDIADIADIADHDIAEVAELYYALDAHLGIDWLLSAVSGLERGDRWHSLARLALRDDLYSSLRQLTMEVLAGGEPGESPQEKIDEWESTNASRLSRARAALVEIFESGTLDLATLSVAARQVRSMVRSMGTRSEVGR</sequence>
<feature type="domain" description="NAD-specific glutamate dehydrogenase C-terminal" evidence="2">
    <location>
        <begin position="1267"/>
        <end position="1601"/>
    </location>
</feature>
<reference evidence="6 7" key="1">
    <citation type="submission" date="2020-03" db="EMBL/GenBank/DDBJ databases">
        <title>Screen low temperature-resistant strains for efficient degradation of petroleum hydrocarbons under the low temperature.</title>
        <authorList>
            <person name="Wang Y."/>
            <person name="Chen J."/>
        </authorList>
    </citation>
    <scope>NUCLEOTIDE SEQUENCE [LARGE SCALE GENOMIC DNA]</scope>
    <source>
        <strain evidence="6 7">KB1</strain>
    </source>
</reference>
<dbReference type="Pfam" id="PF21075">
    <property type="entry name" value="GDH_ACT1"/>
    <property type="match status" value="1"/>
</dbReference>
<dbReference type="Pfam" id="PF21077">
    <property type="entry name" value="GDH_ACT3"/>
    <property type="match status" value="1"/>
</dbReference>
<evidence type="ECO:0000259" key="1">
    <source>
        <dbReference type="Pfam" id="PF05088"/>
    </source>
</evidence>
<organism evidence="6 7">
    <name type="scientific">Rhodococcus erythropolis</name>
    <name type="common">Arthrobacter picolinophilus</name>
    <dbReference type="NCBI Taxonomy" id="1833"/>
    <lineage>
        <taxon>Bacteria</taxon>
        <taxon>Bacillati</taxon>
        <taxon>Actinomycetota</taxon>
        <taxon>Actinomycetes</taxon>
        <taxon>Mycobacteriales</taxon>
        <taxon>Nocardiaceae</taxon>
        <taxon>Rhodococcus</taxon>
        <taxon>Rhodococcus erythropolis group</taxon>
    </lineage>
</organism>